<feature type="domain" description="DinB-like" evidence="1">
    <location>
        <begin position="37"/>
        <end position="166"/>
    </location>
</feature>
<dbReference type="InterPro" id="IPR024775">
    <property type="entry name" value="DinB-like"/>
</dbReference>
<evidence type="ECO:0000313" key="3">
    <source>
        <dbReference type="Proteomes" id="UP000547458"/>
    </source>
</evidence>
<accession>A0A846RJI8</accession>
<dbReference type="InterPro" id="IPR034660">
    <property type="entry name" value="DinB/YfiT-like"/>
</dbReference>
<reference evidence="2 3" key="1">
    <citation type="submission" date="2020-03" db="EMBL/GenBank/DDBJ databases">
        <title>Sequencing the genomes of 1000 actinobacteria strains.</title>
        <authorList>
            <person name="Klenk H.-P."/>
        </authorList>
    </citation>
    <scope>NUCLEOTIDE SEQUENCE [LARGE SCALE GENOMIC DNA]</scope>
    <source>
        <strain evidence="2 3">DSM 16403</strain>
    </source>
</reference>
<sequence>MPIEPDSKDWTWVLERPCEGCGLDAGAFPPADIPDRIRADLPHWRTVLERSDVANRPDAGTWSPLEYAAHVRDVFALFIERTDLMLREEDPLFANWDQDRTAAEKNYAAEDPAAVQGELTAAGEAYAARLEGISDWERVGRRSNGSRFTIATLAQYGLHDVVHHLSDVRG</sequence>
<dbReference type="SUPFAM" id="SSF109854">
    <property type="entry name" value="DinB/YfiT-like putative metalloenzymes"/>
    <property type="match status" value="1"/>
</dbReference>
<evidence type="ECO:0000259" key="1">
    <source>
        <dbReference type="Pfam" id="PF12867"/>
    </source>
</evidence>
<comment type="caution">
    <text evidence="2">The sequence shown here is derived from an EMBL/GenBank/DDBJ whole genome shotgun (WGS) entry which is preliminary data.</text>
</comment>
<dbReference type="RefSeq" id="WP_167994649.1">
    <property type="nucleotide sequence ID" value="NZ_JAATJL010000001.1"/>
</dbReference>
<protein>
    <recommendedName>
        <fullName evidence="1">DinB-like domain-containing protein</fullName>
    </recommendedName>
</protein>
<gene>
    <name evidence="2" type="ORF">BJ994_002544</name>
</gene>
<organism evidence="2 3">
    <name type="scientific">Arthrobacter pigmenti</name>
    <dbReference type="NCBI Taxonomy" id="271432"/>
    <lineage>
        <taxon>Bacteria</taxon>
        <taxon>Bacillati</taxon>
        <taxon>Actinomycetota</taxon>
        <taxon>Actinomycetes</taxon>
        <taxon>Micrococcales</taxon>
        <taxon>Micrococcaceae</taxon>
        <taxon>Arthrobacter</taxon>
    </lineage>
</organism>
<dbReference type="EMBL" id="JAATJL010000001">
    <property type="protein sequence ID" value="NJC23468.1"/>
    <property type="molecule type" value="Genomic_DNA"/>
</dbReference>
<dbReference type="AlphaFoldDB" id="A0A846RJI8"/>
<dbReference type="Proteomes" id="UP000547458">
    <property type="component" value="Unassembled WGS sequence"/>
</dbReference>
<evidence type="ECO:0000313" key="2">
    <source>
        <dbReference type="EMBL" id="NJC23468.1"/>
    </source>
</evidence>
<keyword evidence="3" id="KW-1185">Reference proteome</keyword>
<dbReference type="Pfam" id="PF12867">
    <property type="entry name" value="DinB_2"/>
    <property type="match status" value="1"/>
</dbReference>
<proteinExistence type="predicted"/>
<name>A0A846RJI8_9MICC</name>
<dbReference type="Gene3D" id="1.20.120.450">
    <property type="entry name" value="dinb family like domain"/>
    <property type="match status" value="1"/>
</dbReference>